<gene>
    <name evidence="6" type="ORF">FD14_GL002790</name>
</gene>
<sequence>MNLHQLRIFYTVAQLGSMTAAAKQLYISQPAVTKQVHLLEENYGVTLVERSGRGIKLTALGKAVYQQAGKLFDQARTIERLLQSSHAPVRIGGTQITISRLIAADVAGPGIRYQAQNTQQTVALMKAQQLDFAILPFRAAVSGFDCLLLTQDQWVFVAAPQQVPADLTLAALLNQTLIVREPGSETRVVLGQTIGATVFSDAIETNSPLDAIRLAENGQGIYFTARSSVQALLDNGKLALVTLRDYQPTARPLYLYVSAGVPRALGEKMKQRLIAVFATSN</sequence>
<evidence type="ECO:0000259" key="5">
    <source>
        <dbReference type="PROSITE" id="PS50931"/>
    </source>
</evidence>
<dbReference type="FunFam" id="1.10.10.10:FF:000001">
    <property type="entry name" value="LysR family transcriptional regulator"/>
    <property type="match status" value="1"/>
</dbReference>
<evidence type="ECO:0000313" key="6">
    <source>
        <dbReference type="EMBL" id="KRN15982.1"/>
    </source>
</evidence>
<keyword evidence="2" id="KW-0805">Transcription regulation</keyword>
<dbReference type="RefSeq" id="WP_057152423.1">
    <property type="nucleotide sequence ID" value="NZ_AYZM01000177.1"/>
</dbReference>
<dbReference type="OrthoDB" id="9785745at2"/>
<dbReference type="Proteomes" id="UP000051442">
    <property type="component" value="Unassembled WGS sequence"/>
</dbReference>
<dbReference type="InterPro" id="IPR000847">
    <property type="entry name" value="LysR_HTH_N"/>
</dbReference>
<evidence type="ECO:0000256" key="1">
    <source>
        <dbReference type="ARBA" id="ARBA00009437"/>
    </source>
</evidence>
<dbReference type="PRINTS" id="PR00039">
    <property type="entry name" value="HTHLYSR"/>
</dbReference>
<dbReference type="EMBL" id="AYZM01000177">
    <property type="protein sequence ID" value="KRN15982.1"/>
    <property type="molecule type" value="Genomic_DNA"/>
</dbReference>
<dbReference type="InterPro" id="IPR036390">
    <property type="entry name" value="WH_DNA-bd_sf"/>
</dbReference>
<dbReference type="Gene3D" id="1.10.10.10">
    <property type="entry name" value="Winged helix-like DNA-binding domain superfamily/Winged helix DNA-binding domain"/>
    <property type="match status" value="1"/>
</dbReference>
<dbReference type="GO" id="GO:0000976">
    <property type="term" value="F:transcription cis-regulatory region binding"/>
    <property type="evidence" value="ECO:0007669"/>
    <property type="project" value="TreeGrafter"/>
</dbReference>
<dbReference type="SUPFAM" id="SSF46785">
    <property type="entry name" value="Winged helix' DNA-binding domain"/>
    <property type="match status" value="1"/>
</dbReference>
<dbReference type="GO" id="GO:0003700">
    <property type="term" value="F:DNA-binding transcription factor activity"/>
    <property type="evidence" value="ECO:0007669"/>
    <property type="project" value="InterPro"/>
</dbReference>
<proteinExistence type="inferred from homology"/>
<keyword evidence="7" id="KW-1185">Reference proteome</keyword>
<dbReference type="Pfam" id="PF03466">
    <property type="entry name" value="LysR_substrate"/>
    <property type="match status" value="1"/>
</dbReference>
<evidence type="ECO:0000313" key="7">
    <source>
        <dbReference type="Proteomes" id="UP000051442"/>
    </source>
</evidence>
<comment type="similarity">
    <text evidence="1">Belongs to the LysR transcriptional regulatory family.</text>
</comment>
<keyword evidence="4" id="KW-0804">Transcription</keyword>
<evidence type="ECO:0000256" key="2">
    <source>
        <dbReference type="ARBA" id="ARBA00023015"/>
    </source>
</evidence>
<keyword evidence="3" id="KW-0238">DNA-binding</keyword>
<dbReference type="InterPro" id="IPR036388">
    <property type="entry name" value="WH-like_DNA-bd_sf"/>
</dbReference>
<accession>A0A0R2EI77</accession>
<feature type="domain" description="HTH lysR-type" evidence="5">
    <location>
        <begin position="1"/>
        <end position="58"/>
    </location>
</feature>
<dbReference type="PROSITE" id="PS50931">
    <property type="entry name" value="HTH_LYSR"/>
    <property type="match status" value="1"/>
</dbReference>
<evidence type="ECO:0000256" key="4">
    <source>
        <dbReference type="ARBA" id="ARBA00023163"/>
    </source>
</evidence>
<protein>
    <recommendedName>
        <fullName evidence="5">HTH lysR-type domain-containing protein</fullName>
    </recommendedName>
</protein>
<name>A0A0R2EI77_9LACO</name>
<comment type="caution">
    <text evidence="6">The sequence shown here is derived from an EMBL/GenBank/DDBJ whole genome shotgun (WGS) entry which is preliminary data.</text>
</comment>
<dbReference type="PANTHER" id="PTHR30126:SF91">
    <property type="entry name" value="LYSR FAMILY TRANSCRIPTIONAL REGULATOR"/>
    <property type="match status" value="1"/>
</dbReference>
<dbReference type="Pfam" id="PF00126">
    <property type="entry name" value="HTH_1"/>
    <property type="match status" value="1"/>
</dbReference>
<dbReference type="AlphaFoldDB" id="A0A0R2EI77"/>
<dbReference type="PANTHER" id="PTHR30126">
    <property type="entry name" value="HTH-TYPE TRANSCRIPTIONAL REGULATOR"/>
    <property type="match status" value="1"/>
</dbReference>
<dbReference type="STRING" id="1423804.FD14_GL002790"/>
<evidence type="ECO:0000256" key="3">
    <source>
        <dbReference type="ARBA" id="ARBA00023125"/>
    </source>
</evidence>
<reference evidence="6 7" key="1">
    <citation type="journal article" date="2015" name="Genome Announc.">
        <title>Expanding the biotechnology potential of lactobacilli through comparative genomics of 213 strains and associated genera.</title>
        <authorList>
            <person name="Sun Z."/>
            <person name="Harris H.M."/>
            <person name="McCann A."/>
            <person name="Guo C."/>
            <person name="Argimon S."/>
            <person name="Zhang W."/>
            <person name="Yang X."/>
            <person name="Jeffery I.B."/>
            <person name="Cooney J.C."/>
            <person name="Kagawa T.F."/>
            <person name="Liu W."/>
            <person name="Song Y."/>
            <person name="Salvetti E."/>
            <person name="Wrobel A."/>
            <person name="Rasinkangas P."/>
            <person name="Parkhill J."/>
            <person name="Rea M.C."/>
            <person name="O'Sullivan O."/>
            <person name="Ritari J."/>
            <person name="Douillard F.P."/>
            <person name="Paul Ross R."/>
            <person name="Yang R."/>
            <person name="Briner A.E."/>
            <person name="Felis G.E."/>
            <person name="de Vos W.M."/>
            <person name="Barrangou R."/>
            <person name="Klaenhammer T.R."/>
            <person name="Caufield P.W."/>
            <person name="Cui Y."/>
            <person name="Zhang H."/>
            <person name="O'Toole P.W."/>
        </authorList>
    </citation>
    <scope>NUCLEOTIDE SEQUENCE [LARGE SCALE GENOMIC DNA]</scope>
    <source>
        <strain evidence="6 7">DSM 23365</strain>
    </source>
</reference>
<dbReference type="SUPFAM" id="SSF53850">
    <property type="entry name" value="Periplasmic binding protein-like II"/>
    <property type="match status" value="1"/>
</dbReference>
<dbReference type="Gene3D" id="3.40.190.10">
    <property type="entry name" value="Periplasmic binding protein-like II"/>
    <property type="match status" value="2"/>
</dbReference>
<organism evidence="6 7">
    <name type="scientific">Secundilactobacillus similis DSM 23365 = JCM 2765</name>
    <dbReference type="NCBI Taxonomy" id="1423804"/>
    <lineage>
        <taxon>Bacteria</taxon>
        <taxon>Bacillati</taxon>
        <taxon>Bacillota</taxon>
        <taxon>Bacilli</taxon>
        <taxon>Lactobacillales</taxon>
        <taxon>Lactobacillaceae</taxon>
        <taxon>Secundilactobacillus</taxon>
    </lineage>
</organism>
<dbReference type="PATRIC" id="fig|1423804.4.peg.3005"/>
<dbReference type="InterPro" id="IPR005119">
    <property type="entry name" value="LysR_subst-bd"/>
</dbReference>